<dbReference type="Gene3D" id="2.120.10.30">
    <property type="entry name" value="TolB, C-terminal domain"/>
    <property type="match status" value="1"/>
</dbReference>
<evidence type="ECO:0000313" key="3">
    <source>
        <dbReference type="Proteomes" id="UP000249746"/>
    </source>
</evidence>
<proteinExistence type="predicted"/>
<keyword evidence="1" id="KW-0732">Signal</keyword>
<gene>
    <name evidence="2" type="ORF">B6S12_00400</name>
</gene>
<feature type="signal peptide" evidence="1">
    <location>
        <begin position="1"/>
        <end position="21"/>
    </location>
</feature>
<dbReference type="AlphaFoldDB" id="A0A2W6N063"/>
<dbReference type="Proteomes" id="UP000249746">
    <property type="component" value="Unassembled WGS sequence"/>
</dbReference>
<organism evidence="2 3">
    <name type="scientific">Helicobacter valdiviensis</name>
    <dbReference type="NCBI Taxonomy" id="1458358"/>
    <lineage>
        <taxon>Bacteria</taxon>
        <taxon>Pseudomonadati</taxon>
        <taxon>Campylobacterota</taxon>
        <taxon>Epsilonproteobacteria</taxon>
        <taxon>Campylobacterales</taxon>
        <taxon>Helicobacteraceae</taxon>
        <taxon>Helicobacter</taxon>
    </lineage>
</organism>
<keyword evidence="2" id="KW-0547">Nucleotide-binding</keyword>
<comment type="caution">
    <text evidence="2">The sequence shown here is derived from an EMBL/GenBank/DDBJ whole genome shotgun (WGS) entry which is preliminary data.</text>
</comment>
<dbReference type="OrthoDB" id="7675395at2"/>
<keyword evidence="3" id="KW-1185">Reference proteome</keyword>
<evidence type="ECO:0000313" key="2">
    <source>
        <dbReference type="EMBL" id="PZT49088.1"/>
    </source>
</evidence>
<dbReference type="GO" id="GO:0005524">
    <property type="term" value="F:ATP binding"/>
    <property type="evidence" value="ECO:0007669"/>
    <property type="project" value="UniProtKB-KW"/>
</dbReference>
<evidence type="ECO:0000256" key="1">
    <source>
        <dbReference type="SAM" id="SignalP"/>
    </source>
</evidence>
<protein>
    <submittedName>
        <fullName evidence="2">ATP-binding protein</fullName>
    </submittedName>
</protein>
<dbReference type="SUPFAM" id="SSF101898">
    <property type="entry name" value="NHL repeat"/>
    <property type="match status" value="1"/>
</dbReference>
<sequence>MIKKTLMSIVASCALALSVNAQEIKGFSHPESVYGSGESIFVSNVGEKLEPLSKDGDGFISKLDTKGEIKAKKFIANLNAPKGMNSIGNTLYVVDIDVLKGFDKTNGKEVFSLDIKGAVFLNAIEVLDENTLLISDTGTGIIHKIDLKSKKYETLVKLDSKFGGPNGLLLDKEKKNLITVGYDPLGKDKGSIVLINLEGKKIQSLSEPLGALDGVVYAKNGDLLVSDWGEDAKGVIYRVGGNKMVTLRIEPIGGPADMYSDGEYLWIPAMIDNKVIKMELP</sequence>
<feature type="chain" id="PRO_5015878765" evidence="1">
    <location>
        <begin position="22"/>
        <end position="281"/>
    </location>
</feature>
<dbReference type="EMBL" id="NBIU01000001">
    <property type="protein sequence ID" value="PZT49088.1"/>
    <property type="molecule type" value="Genomic_DNA"/>
</dbReference>
<accession>A0A2W6N063</accession>
<name>A0A2W6N063_9HELI</name>
<keyword evidence="2" id="KW-0067">ATP-binding</keyword>
<dbReference type="InterPro" id="IPR011042">
    <property type="entry name" value="6-blade_b-propeller_TolB-like"/>
</dbReference>
<reference evidence="2 3" key="1">
    <citation type="submission" date="2017-03" db="EMBL/GenBank/DDBJ databases">
        <title>Genomic and clinical evidence uncovers the enterohepatic species Helicobacter valdiviensis as a potential human intestinal pathogen.</title>
        <authorList>
            <person name="Fresia P."/>
            <person name="Jara R."/>
            <person name="Sierra R."/>
            <person name="Ferres I."/>
            <person name="Greif G."/>
            <person name="Iraola G."/>
            <person name="Collado L."/>
        </authorList>
    </citation>
    <scope>NUCLEOTIDE SEQUENCE [LARGE SCALE GENOMIC DNA]</scope>
    <source>
        <strain evidence="2 3">WBE14</strain>
    </source>
</reference>